<dbReference type="CDD" id="cd01948">
    <property type="entry name" value="EAL"/>
    <property type="match status" value="1"/>
</dbReference>
<dbReference type="SMART" id="SM00267">
    <property type="entry name" value="GGDEF"/>
    <property type="match status" value="1"/>
</dbReference>
<feature type="coiled-coil region" evidence="2">
    <location>
        <begin position="412"/>
        <end position="439"/>
    </location>
</feature>
<feature type="domain" description="EAL" evidence="3">
    <location>
        <begin position="306"/>
        <end position="559"/>
    </location>
</feature>
<evidence type="ECO:0000259" key="4">
    <source>
        <dbReference type="PROSITE" id="PS50887"/>
    </source>
</evidence>
<comment type="caution">
    <text evidence="5">The sequence shown here is derived from an EMBL/GenBank/DDBJ whole genome shotgun (WGS) entry which is preliminary data.</text>
</comment>
<proteinExistence type="predicted"/>
<dbReference type="InterPro" id="IPR001633">
    <property type="entry name" value="EAL_dom"/>
</dbReference>
<evidence type="ECO:0000313" key="5">
    <source>
        <dbReference type="EMBL" id="PLW82001.1"/>
    </source>
</evidence>
<evidence type="ECO:0008006" key="7">
    <source>
        <dbReference type="Google" id="ProtNLM"/>
    </source>
</evidence>
<dbReference type="InterPro" id="IPR029787">
    <property type="entry name" value="Nucleotide_cyclase"/>
</dbReference>
<feature type="domain" description="GGDEF" evidence="4">
    <location>
        <begin position="164"/>
        <end position="297"/>
    </location>
</feature>
<dbReference type="SUPFAM" id="SSF55785">
    <property type="entry name" value="PYP-like sensor domain (PAS domain)"/>
    <property type="match status" value="1"/>
</dbReference>
<dbReference type="SMART" id="SM00091">
    <property type="entry name" value="PAS"/>
    <property type="match status" value="1"/>
</dbReference>
<dbReference type="InterPro" id="IPR000014">
    <property type="entry name" value="PAS"/>
</dbReference>
<evidence type="ECO:0000259" key="3">
    <source>
        <dbReference type="PROSITE" id="PS50883"/>
    </source>
</evidence>
<dbReference type="NCBIfam" id="TIGR00229">
    <property type="entry name" value="sensory_box"/>
    <property type="match status" value="1"/>
</dbReference>
<comment type="cofactor">
    <cofactor evidence="1">
        <name>Mg(2+)</name>
        <dbReference type="ChEBI" id="CHEBI:18420"/>
    </cofactor>
</comment>
<dbReference type="CDD" id="cd00130">
    <property type="entry name" value="PAS"/>
    <property type="match status" value="1"/>
</dbReference>
<dbReference type="Gene3D" id="3.30.450.20">
    <property type="entry name" value="PAS domain"/>
    <property type="match status" value="1"/>
</dbReference>
<dbReference type="AlphaFoldDB" id="A0A2N5Y0U0"/>
<dbReference type="Pfam" id="PF00563">
    <property type="entry name" value="EAL"/>
    <property type="match status" value="1"/>
</dbReference>
<organism evidence="5 6">
    <name type="scientific">Kineobactrum sediminis</name>
    <dbReference type="NCBI Taxonomy" id="1905677"/>
    <lineage>
        <taxon>Bacteria</taxon>
        <taxon>Pseudomonadati</taxon>
        <taxon>Pseudomonadota</taxon>
        <taxon>Gammaproteobacteria</taxon>
        <taxon>Cellvibrionales</taxon>
        <taxon>Halieaceae</taxon>
        <taxon>Kineobactrum</taxon>
    </lineage>
</organism>
<dbReference type="FunFam" id="3.30.70.270:FF:000001">
    <property type="entry name" value="Diguanylate cyclase domain protein"/>
    <property type="match status" value="1"/>
</dbReference>
<dbReference type="InterPro" id="IPR052155">
    <property type="entry name" value="Biofilm_reg_signaling"/>
</dbReference>
<dbReference type="PROSITE" id="PS50883">
    <property type="entry name" value="EAL"/>
    <property type="match status" value="1"/>
</dbReference>
<evidence type="ECO:0000256" key="1">
    <source>
        <dbReference type="ARBA" id="ARBA00001946"/>
    </source>
</evidence>
<dbReference type="NCBIfam" id="TIGR00254">
    <property type="entry name" value="GGDEF"/>
    <property type="match status" value="1"/>
</dbReference>
<dbReference type="SUPFAM" id="SSF141868">
    <property type="entry name" value="EAL domain-like"/>
    <property type="match status" value="1"/>
</dbReference>
<dbReference type="InterPro" id="IPR043128">
    <property type="entry name" value="Rev_trsase/Diguanyl_cyclase"/>
</dbReference>
<protein>
    <recommendedName>
        <fullName evidence="7">Diguanylate cyclase</fullName>
    </recommendedName>
</protein>
<sequence>MRLSSVTQQSNQSQFLDSLWAALPDLYLLLDQDGTIRDCHGPETMYLGRTPAQLLNRSVNALLPDPVTGQFRRAMDRSIRNNTLVTFEYNVPCGEGKTYYEARITPIPENRQLVCLVRDITELHEARERLESIAHCDPLTGLANRSLLDSLLERNIKTARRNHSRLAVMFIDLDRFKEINDTLGHAAGDDLLTQTATRLQNCLRESDVLARVGGDEFVALLDQIEVIDDASAVACKLMDAINQPFILGGVQVKLSCSIGISLYPDDARETSRLLDYADIAMYRAKESGRSDWRFYTADMTTAATEHRVLLEAFKQSFDNNSLTQVYQPQIDFSTGRIIGFEALARWHMPGRGPVQPREFISLAGQAGLMRRLDTWSVRTACAQLRNWQDTGGTSHRVSINLSCATLQQADFVQALASALDEYQLAAHQLEIEIRELTLLGQHPVARDNLRAVSELGIGIAIDDFGVGDTSLDYLRTLPITTLKLAASFMHNIPHDKEQAIIARTIIAMGRALGLKVVVKGIENESQANFIKQLGGVAGQGFYFSQPLPAEEIPGMTSRH</sequence>
<dbReference type="PANTHER" id="PTHR44757:SF2">
    <property type="entry name" value="BIOFILM ARCHITECTURE MAINTENANCE PROTEIN MBAA"/>
    <property type="match status" value="1"/>
</dbReference>
<dbReference type="Pfam" id="PF00990">
    <property type="entry name" value="GGDEF"/>
    <property type="match status" value="1"/>
</dbReference>
<dbReference type="InterPro" id="IPR035919">
    <property type="entry name" value="EAL_sf"/>
</dbReference>
<dbReference type="PROSITE" id="PS50887">
    <property type="entry name" value="GGDEF"/>
    <property type="match status" value="1"/>
</dbReference>
<dbReference type="PANTHER" id="PTHR44757">
    <property type="entry name" value="DIGUANYLATE CYCLASE DGCP"/>
    <property type="match status" value="1"/>
</dbReference>
<evidence type="ECO:0000313" key="6">
    <source>
        <dbReference type="Proteomes" id="UP000234845"/>
    </source>
</evidence>
<dbReference type="Gene3D" id="3.30.70.270">
    <property type="match status" value="1"/>
</dbReference>
<dbReference type="GO" id="GO:0003824">
    <property type="term" value="F:catalytic activity"/>
    <property type="evidence" value="ECO:0007669"/>
    <property type="project" value="UniProtKB-ARBA"/>
</dbReference>
<evidence type="ECO:0000256" key="2">
    <source>
        <dbReference type="SAM" id="Coils"/>
    </source>
</evidence>
<reference evidence="6" key="1">
    <citation type="submission" date="2017-11" db="EMBL/GenBank/DDBJ databases">
        <title>The draft genome sequence of Chromatocurvus sp. F02.</title>
        <authorList>
            <person name="Du Z.-J."/>
            <person name="Chang Y.-Q."/>
        </authorList>
    </citation>
    <scope>NUCLEOTIDE SEQUENCE [LARGE SCALE GENOMIC DNA]</scope>
    <source>
        <strain evidence="6">F02</strain>
    </source>
</reference>
<dbReference type="EMBL" id="PKLZ01000009">
    <property type="protein sequence ID" value="PLW82001.1"/>
    <property type="molecule type" value="Genomic_DNA"/>
</dbReference>
<accession>A0A2N5Y0U0</accession>
<dbReference type="SMART" id="SM00052">
    <property type="entry name" value="EAL"/>
    <property type="match status" value="1"/>
</dbReference>
<dbReference type="RefSeq" id="WP_101521936.1">
    <property type="nucleotide sequence ID" value="NZ_PKLZ01000009.1"/>
</dbReference>
<dbReference type="Gene3D" id="3.20.20.450">
    <property type="entry name" value="EAL domain"/>
    <property type="match status" value="1"/>
</dbReference>
<dbReference type="InterPro" id="IPR035965">
    <property type="entry name" value="PAS-like_dom_sf"/>
</dbReference>
<dbReference type="InterPro" id="IPR013656">
    <property type="entry name" value="PAS_4"/>
</dbReference>
<dbReference type="Pfam" id="PF08448">
    <property type="entry name" value="PAS_4"/>
    <property type="match status" value="1"/>
</dbReference>
<gene>
    <name evidence="5" type="ORF">CWI75_13005</name>
</gene>
<keyword evidence="6" id="KW-1185">Reference proteome</keyword>
<dbReference type="SUPFAM" id="SSF55073">
    <property type="entry name" value="Nucleotide cyclase"/>
    <property type="match status" value="1"/>
</dbReference>
<name>A0A2N5Y0U0_9GAMM</name>
<keyword evidence="2" id="KW-0175">Coiled coil</keyword>
<dbReference type="CDD" id="cd01949">
    <property type="entry name" value="GGDEF"/>
    <property type="match status" value="1"/>
</dbReference>
<dbReference type="Proteomes" id="UP000234845">
    <property type="component" value="Unassembled WGS sequence"/>
</dbReference>
<dbReference type="InterPro" id="IPR000160">
    <property type="entry name" value="GGDEF_dom"/>
</dbReference>